<feature type="compositionally biased region" description="Acidic residues" evidence="1">
    <location>
        <begin position="434"/>
        <end position="446"/>
    </location>
</feature>
<gene>
    <name evidence="3" type="ORF">L618_000900000430</name>
</gene>
<feature type="transmembrane region" description="Helical" evidence="2">
    <location>
        <begin position="300"/>
        <end position="320"/>
    </location>
</feature>
<protein>
    <submittedName>
        <fullName evidence="3">Uncharacterized protein</fullName>
    </submittedName>
</protein>
<evidence type="ECO:0000256" key="1">
    <source>
        <dbReference type="SAM" id="MobiDB-lite"/>
    </source>
</evidence>
<keyword evidence="2" id="KW-1133">Transmembrane helix</keyword>
<feature type="transmembrane region" description="Helical" evidence="2">
    <location>
        <begin position="164"/>
        <end position="182"/>
    </location>
</feature>
<sequence length="552" mass="56731">MTSTLGRSTRHVPTDDDSLDPERFRILLGTAARVPAVTLAVVATIVVTTMVVANSDLTGIYAAIAGTWLALHQVTLTIDGTSLGVLPLLPTAVLVWQAARGCASAADALVENSGYALDRQDVSRITVAVLAGPLLVTAASLIVLQDAASVLPVTPPNAGAALAWVTGIYLLAALIGIGSRVWRPLVRYYAAPDWLVLAFRPALRVLLGMFALGGVVVVAGLLWSWNVVGELLARGDHWTGVLGLTVMSILYLPNVIIGAAAVLAGSTVHFGDIHLSLFEATGGDLPALPVLAAVPSGPAAAFWPVLLAVPATIGALLGRFAAQRTLQAKADGAPVGSADAAWTVLAAAAGAGLVTALATWVAGGPLGVFGTVGANWWLAGILVFAWSGLLGIITAQLLVWREGRLAAAALRADIEVDEEISEDAADAAPSDNTADGETDAELEAAESETPVLEAPAAEDSEAADVDSADVDGEDVEDADADEEESSVEDTTAAEREVAEVDEDEADEGDATDAAEDDDVIDAEVVEVVDEDDAEDDSEPDEEVANKAEKGAD</sequence>
<feature type="transmembrane region" description="Helical" evidence="2">
    <location>
        <begin position="125"/>
        <end position="144"/>
    </location>
</feature>
<dbReference type="InterPro" id="IPR045931">
    <property type="entry name" value="DUF6350"/>
</dbReference>
<reference evidence="3 4" key="1">
    <citation type="submission" date="2019-07" db="EMBL/GenBank/DDBJ databases">
        <title>Genome sequencing of lignin-degrading bacterial isolates.</title>
        <authorList>
            <person name="Gladden J."/>
        </authorList>
    </citation>
    <scope>NUCLEOTIDE SEQUENCE [LARGE SCALE GENOMIC DNA]</scope>
    <source>
        <strain evidence="3 4">J45</strain>
    </source>
</reference>
<dbReference type="EMBL" id="VLJT01000094">
    <property type="protein sequence ID" value="TWH05238.1"/>
    <property type="molecule type" value="Genomic_DNA"/>
</dbReference>
<feature type="transmembrane region" description="Helical" evidence="2">
    <location>
        <begin position="237"/>
        <end position="263"/>
    </location>
</feature>
<comment type="caution">
    <text evidence="3">The sequence shown here is derived from an EMBL/GenBank/DDBJ whole genome shotgun (WGS) entry which is preliminary data.</text>
</comment>
<evidence type="ECO:0000256" key="2">
    <source>
        <dbReference type="SAM" id="Phobius"/>
    </source>
</evidence>
<accession>A0A562D6L0</accession>
<feature type="transmembrane region" description="Helical" evidence="2">
    <location>
        <begin position="374"/>
        <end position="400"/>
    </location>
</feature>
<feature type="compositionally biased region" description="Acidic residues" evidence="1">
    <location>
        <begin position="456"/>
        <end position="487"/>
    </location>
</feature>
<keyword evidence="2" id="KW-0472">Membrane</keyword>
<evidence type="ECO:0000313" key="4">
    <source>
        <dbReference type="Proteomes" id="UP000317573"/>
    </source>
</evidence>
<dbReference type="Proteomes" id="UP000317573">
    <property type="component" value="Unassembled WGS sequence"/>
</dbReference>
<feature type="transmembrane region" description="Helical" evidence="2">
    <location>
        <begin position="34"/>
        <end position="53"/>
    </location>
</feature>
<dbReference type="RefSeq" id="WP_016693411.1">
    <property type="nucleotide sequence ID" value="NZ_VLJT01000094.1"/>
</dbReference>
<organism evidence="3 4">
    <name type="scientific">Rhodococcus rhodochrous J45</name>
    <dbReference type="NCBI Taxonomy" id="935266"/>
    <lineage>
        <taxon>Bacteria</taxon>
        <taxon>Bacillati</taxon>
        <taxon>Actinomycetota</taxon>
        <taxon>Actinomycetes</taxon>
        <taxon>Mycobacteriales</taxon>
        <taxon>Nocardiaceae</taxon>
        <taxon>Rhodococcus</taxon>
    </lineage>
</organism>
<dbReference type="AlphaFoldDB" id="A0A562D6L0"/>
<feature type="transmembrane region" description="Helical" evidence="2">
    <location>
        <begin position="275"/>
        <end position="294"/>
    </location>
</feature>
<keyword evidence="2" id="KW-0812">Transmembrane</keyword>
<dbReference type="Pfam" id="PF19877">
    <property type="entry name" value="DUF6350"/>
    <property type="match status" value="1"/>
</dbReference>
<feature type="compositionally biased region" description="Basic and acidic residues" evidence="1">
    <location>
        <begin position="543"/>
        <end position="552"/>
    </location>
</feature>
<evidence type="ECO:0000313" key="3">
    <source>
        <dbReference type="EMBL" id="TWH05238.1"/>
    </source>
</evidence>
<feature type="region of interest" description="Disordered" evidence="1">
    <location>
        <begin position="421"/>
        <end position="552"/>
    </location>
</feature>
<feature type="transmembrane region" description="Helical" evidence="2">
    <location>
        <begin position="340"/>
        <end position="362"/>
    </location>
</feature>
<name>A0A562D6L0_RHORH</name>
<proteinExistence type="predicted"/>
<feature type="transmembrane region" description="Helical" evidence="2">
    <location>
        <begin position="203"/>
        <end position="225"/>
    </location>
</feature>
<feature type="compositionally biased region" description="Acidic residues" evidence="1">
    <location>
        <begin position="499"/>
        <end position="542"/>
    </location>
</feature>